<protein>
    <recommendedName>
        <fullName evidence="4">DUF2809 domain-containing protein</fullName>
    </recommendedName>
</protein>
<dbReference type="STRING" id="1619234.SAMN05421730_102149"/>
<accession>A0A1D3TWC0</accession>
<evidence type="ECO:0000313" key="3">
    <source>
        <dbReference type="Proteomes" id="UP000199315"/>
    </source>
</evidence>
<feature type="transmembrane region" description="Helical" evidence="1">
    <location>
        <begin position="12"/>
        <end position="32"/>
    </location>
</feature>
<reference evidence="2 3" key="1">
    <citation type="submission" date="2016-09" db="EMBL/GenBank/DDBJ databases">
        <authorList>
            <person name="Capua I."/>
            <person name="De Benedictis P."/>
            <person name="Joannis T."/>
            <person name="Lombin L.H."/>
            <person name="Cattoli G."/>
        </authorList>
    </citation>
    <scope>NUCLEOTIDE SEQUENCE [LARGE SCALE GENOMIC DNA]</scope>
    <source>
        <strain evidence="2 3">GluBS11</strain>
    </source>
</reference>
<dbReference type="OrthoDB" id="5360192at2"/>
<dbReference type="Proteomes" id="UP000199315">
    <property type="component" value="Unassembled WGS sequence"/>
</dbReference>
<keyword evidence="1" id="KW-1133">Transmembrane helix</keyword>
<feature type="transmembrane region" description="Helical" evidence="1">
    <location>
        <begin position="38"/>
        <end position="57"/>
    </location>
</feature>
<organism evidence="2 3">
    <name type="scientific">Anaerobium acetethylicum</name>
    <dbReference type="NCBI Taxonomy" id="1619234"/>
    <lineage>
        <taxon>Bacteria</taxon>
        <taxon>Bacillati</taxon>
        <taxon>Bacillota</taxon>
        <taxon>Clostridia</taxon>
        <taxon>Lachnospirales</taxon>
        <taxon>Lachnospiraceae</taxon>
        <taxon>Anaerobium</taxon>
    </lineage>
</organism>
<evidence type="ECO:0000313" key="2">
    <source>
        <dbReference type="EMBL" id="SCP98501.1"/>
    </source>
</evidence>
<name>A0A1D3TWC0_9FIRM</name>
<dbReference type="InterPro" id="IPR021257">
    <property type="entry name" value="DUF2809"/>
</dbReference>
<keyword evidence="1" id="KW-0812">Transmembrane</keyword>
<gene>
    <name evidence="2" type="ORF">SAMN05421730_102149</name>
</gene>
<dbReference type="RefSeq" id="WP_091235521.1">
    <property type="nucleotide sequence ID" value="NZ_FMKA01000021.1"/>
</dbReference>
<feature type="transmembrane region" description="Helical" evidence="1">
    <location>
        <begin position="64"/>
        <end position="81"/>
    </location>
</feature>
<dbReference type="Pfam" id="PF10990">
    <property type="entry name" value="DUF2809"/>
    <property type="match status" value="1"/>
</dbReference>
<dbReference type="AlphaFoldDB" id="A0A1D3TWC0"/>
<evidence type="ECO:0008006" key="4">
    <source>
        <dbReference type="Google" id="ProtNLM"/>
    </source>
</evidence>
<evidence type="ECO:0000256" key="1">
    <source>
        <dbReference type="SAM" id="Phobius"/>
    </source>
</evidence>
<sequence length="126" mass="14529">MQNQKKRKLRIRYALAFVMLLGIEVLIALFVHDAFIRPYVGDVLVVAVLYAAVRIVIPDRCRLLPLYIFLFAAMVECLQYFELVRLLGVADNAFLRVLIGSVFDWKDVLCYGAGCILLGIYEWKRK</sequence>
<proteinExistence type="predicted"/>
<keyword evidence="3" id="KW-1185">Reference proteome</keyword>
<keyword evidence="1" id="KW-0472">Membrane</keyword>
<dbReference type="EMBL" id="FMKA01000021">
    <property type="protein sequence ID" value="SCP98501.1"/>
    <property type="molecule type" value="Genomic_DNA"/>
</dbReference>
<feature type="transmembrane region" description="Helical" evidence="1">
    <location>
        <begin position="93"/>
        <end position="121"/>
    </location>
</feature>